<keyword evidence="2" id="KW-1185">Reference proteome</keyword>
<dbReference type="eggNOG" id="ENOG502ZB6U">
    <property type="taxonomic scope" value="Bacteria"/>
</dbReference>
<protein>
    <submittedName>
        <fullName evidence="1">Uncharacterized protein</fullName>
    </submittedName>
</protein>
<dbReference type="AlphaFoldDB" id="B4VVC5"/>
<evidence type="ECO:0000313" key="2">
    <source>
        <dbReference type="Proteomes" id="UP000003835"/>
    </source>
</evidence>
<evidence type="ECO:0000313" key="1">
    <source>
        <dbReference type="EMBL" id="EDX74135.1"/>
    </source>
</evidence>
<accession>B4VVC5</accession>
<sequence>MQAYVPFQFRAVDPDKCWLTKGTIAYLPSLDSDPNGVSLVIPRSCFKGNNPGRNGIRAPKALVFGVVQLAPRNPGKRWGSANSSYSCIQFLPWDAVKRDIVPDTLKAVRELNELSSDRTHLLEFLTAKVSGTSTPELLQILHHDTHSILTTHPRVVKHTLELMREYLVGLATGGSLKFNTSMTMPDEQLEDGEVCIPGIPDGTEVVGFRYPMRWRYDWKVWVNRALDRWQNFDGIIAASEKTWREIGGDCDGDLVCWKPAQRLPNVAAAIKTFAQAPQLTKDKEILDGSLAEITVRAMSNNVGLISYLIAKANAIGRSDIVEELAQQLQIEVDSLKHAAKADPTVISNAQKAMGYNRVPWLSHYRNRDVYVKTPLPVNEGATDTISQLVGEVNQLFIPPQFRMANLRTFINLFPDKVPNSWLVAAQRRVEEFAQDVQRAVAPAKPYKERNQRVPRTVQDKIDENLKGVTDKYRSLLDNCKTQQQRRQVIAALWQVQHRNNTTKRSTALVFLVGLPFILDVLDNPPIHTFKLIGLKGSDYPDTLFKGETLQVKVDSDSRFGNYLVARDTSGKVLGTFTEIDGIPVNLGQEFRLKLYTRFSKANKPTRIDAFVIGKSAA</sequence>
<name>B4VVC5_9CYAN</name>
<dbReference type="RefSeq" id="WP_006102440.1">
    <property type="nucleotide sequence ID" value="NZ_DS989854.1"/>
</dbReference>
<dbReference type="OrthoDB" id="498999at2"/>
<dbReference type="STRING" id="118168.MC7420_4120"/>
<dbReference type="HOGENOM" id="CLU_442622_0_0_3"/>
<dbReference type="Proteomes" id="UP000003835">
    <property type="component" value="Unassembled WGS sequence"/>
</dbReference>
<dbReference type="EMBL" id="DS989854">
    <property type="protein sequence ID" value="EDX74135.1"/>
    <property type="molecule type" value="Genomic_DNA"/>
</dbReference>
<proteinExistence type="predicted"/>
<organism evidence="1 2">
    <name type="scientific">Coleofasciculus chthonoplastes PCC 7420</name>
    <dbReference type="NCBI Taxonomy" id="118168"/>
    <lineage>
        <taxon>Bacteria</taxon>
        <taxon>Bacillati</taxon>
        <taxon>Cyanobacteriota</taxon>
        <taxon>Cyanophyceae</taxon>
        <taxon>Coleofasciculales</taxon>
        <taxon>Coleofasciculaceae</taxon>
        <taxon>Coleofasciculus</taxon>
    </lineage>
</organism>
<reference evidence="1 2" key="1">
    <citation type="submission" date="2008-07" db="EMBL/GenBank/DDBJ databases">
        <authorList>
            <person name="Tandeau de Marsac N."/>
            <person name="Ferriera S."/>
            <person name="Johnson J."/>
            <person name="Kravitz S."/>
            <person name="Beeson K."/>
            <person name="Sutton G."/>
            <person name="Rogers Y.-H."/>
            <person name="Friedman R."/>
            <person name="Frazier M."/>
            <person name="Venter J.C."/>
        </authorList>
    </citation>
    <scope>NUCLEOTIDE SEQUENCE [LARGE SCALE GENOMIC DNA]</scope>
    <source>
        <strain evidence="1 2">PCC 7420</strain>
    </source>
</reference>
<gene>
    <name evidence="1" type="ORF">MC7420_4120</name>
</gene>